<gene>
    <name evidence="2" type="ORF">G5A72_06170</name>
</gene>
<reference evidence="2 3" key="1">
    <citation type="journal article" date="2020" name="Cell Host Microbe">
        <title>Functional and Genomic Variation between Human-Derived Isolates of Lachnospiraceae Reveals Inter- and Intra-Species Diversity.</title>
        <authorList>
            <person name="Sorbara M.T."/>
            <person name="Littmann E.R."/>
            <person name="Fontana E."/>
            <person name="Moody T.U."/>
            <person name="Kohout C.E."/>
            <person name="Gjonbalaj M."/>
            <person name="Eaton V."/>
            <person name="Seok R."/>
            <person name="Leiner I.M."/>
            <person name="Pamer E.G."/>
        </authorList>
    </citation>
    <scope>NUCLEOTIDE SEQUENCE [LARGE SCALE GENOMIC DNA]</scope>
    <source>
        <strain evidence="2 3">MSK.14.57</strain>
    </source>
</reference>
<accession>A0ABX2I0X8</accession>
<organism evidence="2 3">
    <name type="scientific">Anaerostipes hadrus</name>
    <dbReference type="NCBI Taxonomy" id="649756"/>
    <lineage>
        <taxon>Bacteria</taxon>
        <taxon>Bacillati</taxon>
        <taxon>Bacillota</taxon>
        <taxon>Clostridia</taxon>
        <taxon>Lachnospirales</taxon>
        <taxon>Lachnospiraceae</taxon>
        <taxon>Anaerostipes</taxon>
    </lineage>
</organism>
<feature type="coiled-coil region" evidence="1">
    <location>
        <begin position="219"/>
        <end position="246"/>
    </location>
</feature>
<comment type="caution">
    <text evidence="2">The sequence shown here is derived from an EMBL/GenBank/DDBJ whole genome shotgun (WGS) entry which is preliminary data.</text>
</comment>
<dbReference type="RefSeq" id="WP_173725129.1">
    <property type="nucleotide sequence ID" value="NZ_JAAIQB010000001.1"/>
</dbReference>
<sequence length="299" mass="35684">MNKIPMTEKQKNQIEEIYWKWFSKRHLKTFMEIIEQDTTLKKIIDENLNITKDSIKAFLLADTKKLADIKKNIDDYADDINDESKKFILKRYGNFRKSQAAKIIDVLGILTCPYCNQNYINIVYDKEGKLQFRGDLDHYYNKSQYTAMAICLYNLIPACKVCNQIKSKTDKKIQNPYDSSYSSKIRFKTEFDDQGDIDYLQGKSQNFNIVIDKTNILETDNNEMDLFELEERYNNLKRNAQEIIIKAKAYDIQYKKFLEDKFDIDGEELEKYIFGYTDKHIDRELSRFNRDIMKEFRES</sequence>
<protein>
    <recommendedName>
        <fullName evidence="4">HNH endonuclease</fullName>
    </recommendedName>
</protein>
<evidence type="ECO:0000313" key="2">
    <source>
        <dbReference type="EMBL" id="NSJ79178.1"/>
    </source>
</evidence>
<dbReference type="EMBL" id="JAAITB010000011">
    <property type="protein sequence ID" value="NSJ79178.1"/>
    <property type="molecule type" value="Genomic_DNA"/>
</dbReference>
<evidence type="ECO:0000256" key="1">
    <source>
        <dbReference type="SAM" id="Coils"/>
    </source>
</evidence>
<name>A0ABX2I0X8_ANAHA</name>
<keyword evidence="1" id="KW-0175">Coiled coil</keyword>
<dbReference type="Gene3D" id="1.10.30.50">
    <property type="match status" value="1"/>
</dbReference>
<evidence type="ECO:0000313" key="3">
    <source>
        <dbReference type="Proteomes" id="UP001644750"/>
    </source>
</evidence>
<proteinExistence type="predicted"/>
<evidence type="ECO:0008006" key="4">
    <source>
        <dbReference type="Google" id="ProtNLM"/>
    </source>
</evidence>
<dbReference type="Proteomes" id="UP001644750">
    <property type="component" value="Unassembled WGS sequence"/>
</dbReference>
<keyword evidence="3" id="KW-1185">Reference proteome</keyword>